<dbReference type="InterPro" id="IPR050194">
    <property type="entry name" value="Glycosyltransferase_grp1"/>
</dbReference>
<accession>A0A974WHG4</accession>
<evidence type="ECO:0000259" key="1">
    <source>
        <dbReference type="Pfam" id="PF00534"/>
    </source>
</evidence>
<name>A0A974WHG4_9BACT</name>
<dbReference type="InterPro" id="IPR001296">
    <property type="entry name" value="Glyco_trans_1"/>
</dbReference>
<dbReference type="SUPFAM" id="SSF53756">
    <property type="entry name" value="UDP-Glycosyltransferase/glycogen phosphorylase"/>
    <property type="match status" value="1"/>
</dbReference>
<dbReference type="AlphaFoldDB" id="A0A974WHG4"/>
<feature type="domain" description="Glycosyl transferase family 1" evidence="1">
    <location>
        <begin position="225"/>
        <end position="384"/>
    </location>
</feature>
<gene>
    <name evidence="2" type="ORF">JR347_05045</name>
</gene>
<sequence>MNLYFLCDQYPIGKGEFFVDNEIKILASYFDEVYIFIPRQSAYDLGRQVPKNLKVIEYDLNFSKWDVIRYYYLFFKLFFLAELVFAIKKLGFSQCLNSLKIMIVDVLKAKKLSLLLFKSISLNPKKEGLLYSYWNDYKALSIALIKQKYPLIKGISRAHGWDVFAERQRIPYLPFKKFICSSLEQTYSISTSGMNELLSVYGLPSDKISVSRLGTINNASYNMNNPTNGFTICSCSNLIPLKRVHLIIEILSLLKTKDVHWIHFGDGPQKDELMSLAKIRLKESSYTFSGLVPNHEIIEHYTNNFIDLFINVSSSEGIPVSIMEAMSAGIPVIATNVGGSAEIVNNNNGFLIERDFNIEQAAELIDHYFSRPVDYREQKREAAYSYWHKHYNANINYHTFAQAIIHV</sequence>
<organism evidence="2 3">
    <name type="scientific">Fulvivirga lutea</name>
    <dbReference type="NCBI Taxonomy" id="2810512"/>
    <lineage>
        <taxon>Bacteria</taxon>
        <taxon>Pseudomonadati</taxon>
        <taxon>Bacteroidota</taxon>
        <taxon>Cytophagia</taxon>
        <taxon>Cytophagales</taxon>
        <taxon>Fulvivirgaceae</taxon>
        <taxon>Fulvivirga</taxon>
    </lineage>
</organism>
<dbReference type="PANTHER" id="PTHR45947:SF3">
    <property type="entry name" value="SULFOQUINOVOSYL TRANSFERASE SQD2"/>
    <property type="match status" value="1"/>
</dbReference>
<dbReference type="KEGG" id="fuv:JR347_05045"/>
<protein>
    <submittedName>
        <fullName evidence="2">Glycosyltransferase</fullName>
    </submittedName>
</protein>
<keyword evidence="3" id="KW-1185">Reference proteome</keyword>
<dbReference type="PANTHER" id="PTHR45947">
    <property type="entry name" value="SULFOQUINOVOSYL TRANSFERASE SQD2"/>
    <property type="match status" value="1"/>
</dbReference>
<evidence type="ECO:0000313" key="3">
    <source>
        <dbReference type="Proteomes" id="UP000662783"/>
    </source>
</evidence>
<dbReference type="Pfam" id="PF00534">
    <property type="entry name" value="Glycos_transf_1"/>
    <property type="match status" value="1"/>
</dbReference>
<dbReference type="Proteomes" id="UP000662783">
    <property type="component" value="Chromosome"/>
</dbReference>
<dbReference type="Gene3D" id="3.40.50.2000">
    <property type="entry name" value="Glycogen Phosphorylase B"/>
    <property type="match status" value="2"/>
</dbReference>
<proteinExistence type="predicted"/>
<dbReference type="GO" id="GO:0016758">
    <property type="term" value="F:hexosyltransferase activity"/>
    <property type="evidence" value="ECO:0007669"/>
    <property type="project" value="TreeGrafter"/>
</dbReference>
<reference evidence="2" key="1">
    <citation type="submission" date="2021-02" db="EMBL/GenBank/DDBJ databases">
        <title>Fulvivirga sp. S481 isolated from sea water.</title>
        <authorList>
            <person name="Bae S.S."/>
            <person name="Baek K."/>
        </authorList>
    </citation>
    <scope>NUCLEOTIDE SEQUENCE</scope>
    <source>
        <strain evidence="2">S481</strain>
    </source>
</reference>
<dbReference type="RefSeq" id="WP_205722960.1">
    <property type="nucleotide sequence ID" value="NZ_CP070608.1"/>
</dbReference>
<dbReference type="EMBL" id="CP070608">
    <property type="protein sequence ID" value="QSE98446.1"/>
    <property type="molecule type" value="Genomic_DNA"/>
</dbReference>
<evidence type="ECO:0000313" key="2">
    <source>
        <dbReference type="EMBL" id="QSE98446.1"/>
    </source>
</evidence>